<reference evidence="4 5" key="1">
    <citation type="journal article" date="2019" name="Sci. Rep.">
        <title>Comparative genomics of chytrid fungi reveal insights into the obligate biotrophic and pathogenic lifestyle of Synchytrium endobioticum.</title>
        <authorList>
            <person name="van de Vossenberg B.T.L.H."/>
            <person name="Warris S."/>
            <person name="Nguyen H.D.T."/>
            <person name="van Gent-Pelzer M.P.E."/>
            <person name="Joly D.L."/>
            <person name="van de Geest H.C."/>
            <person name="Bonants P.J.M."/>
            <person name="Smith D.S."/>
            <person name="Levesque C.A."/>
            <person name="van der Lee T.A.J."/>
        </authorList>
    </citation>
    <scope>NUCLEOTIDE SEQUENCE [LARGE SCALE GENOMIC DNA]</scope>
    <source>
        <strain evidence="4 5">CBS 675.73</strain>
    </source>
</reference>
<dbReference type="PANTHER" id="PTHR31836">
    <property type="match status" value="1"/>
</dbReference>
<evidence type="ECO:0000256" key="1">
    <source>
        <dbReference type="ARBA" id="ARBA00022729"/>
    </source>
</evidence>
<dbReference type="InterPro" id="IPR051477">
    <property type="entry name" value="Expansin_CellWall"/>
</dbReference>
<dbReference type="PANTHER" id="PTHR31836:SF28">
    <property type="entry name" value="SRCR DOMAIN-CONTAINING PROTEIN-RELATED"/>
    <property type="match status" value="1"/>
</dbReference>
<name>A0A507FKY8_9FUNG</name>
<sequence>MLLLTSLLAFAAGTALAGDLTFYEPAGGRGSCGNILQNGDIIAAMNEVEYDRDPSMCGRLICISYNGQIVRATVQDRCAGCPSGDVDVTPVVFERFRPREVGRFGGVSWFYCDAPNGNDNVPVVEVRPATVSSSGSATVSSSGSATVSSSGNATVSSSGNATVSSNGNATVSSSENGSELGGNSAGDNGGLPSCTKGAMSTETCKCHTNHSVIPSNTMCPCSESSDCSASEVCKKYTGQCIPKCTLGQKSTSVCSCSTAKASRPFIRAGKVCSCTEDSQCGNGKTCAFGYCQKTSTPADWFTCSDAAQLAKAVLLCAVPDSCNVPCLVDPRLLTLRNAKVPTDAMLVDFCHYFIDEKNGSFEGCTKTDKAPVENGLDAWVATLKELCHEK</sequence>
<comment type="caution">
    <text evidence="4">The sequence shown here is derived from an EMBL/GenBank/DDBJ whole genome shotgun (WGS) entry which is preliminary data.</text>
</comment>
<accession>A0A507FKY8</accession>
<dbReference type="Proteomes" id="UP000320333">
    <property type="component" value="Unassembled WGS sequence"/>
</dbReference>
<dbReference type="EMBL" id="QEAP01000058">
    <property type="protein sequence ID" value="TPX76098.1"/>
    <property type="molecule type" value="Genomic_DNA"/>
</dbReference>
<feature type="region of interest" description="Disordered" evidence="2">
    <location>
        <begin position="132"/>
        <end position="185"/>
    </location>
</feature>
<dbReference type="STRING" id="246404.A0A507FKY8"/>
<evidence type="ECO:0000313" key="4">
    <source>
        <dbReference type="EMBL" id="TPX76098.1"/>
    </source>
</evidence>
<evidence type="ECO:0000256" key="2">
    <source>
        <dbReference type="SAM" id="MobiDB-lite"/>
    </source>
</evidence>
<evidence type="ECO:0008006" key="6">
    <source>
        <dbReference type="Google" id="ProtNLM"/>
    </source>
</evidence>
<proteinExistence type="predicted"/>
<feature type="compositionally biased region" description="Low complexity" evidence="2">
    <location>
        <begin position="132"/>
        <end position="160"/>
    </location>
</feature>
<keyword evidence="5" id="KW-1185">Reference proteome</keyword>
<dbReference type="CDD" id="cd22191">
    <property type="entry name" value="DPBB_RlpA_EXP_N-like"/>
    <property type="match status" value="1"/>
</dbReference>
<feature type="signal peptide" evidence="3">
    <location>
        <begin position="1"/>
        <end position="17"/>
    </location>
</feature>
<gene>
    <name evidence="4" type="ORF">CcCBS67573_g02642</name>
</gene>
<dbReference type="OrthoDB" id="2136072at2759"/>
<organism evidence="4 5">
    <name type="scientific">Chytriomyces confervae</name>
    <dbReference type="NCBI Taxonomy" id="246404"/>
    <lineage>
        <taxon>Eukaryota</taxon>
        <taxon>Fungi</taxon>
        <taxon>Fungi incertae sedis</taxon>
        <taxon>Chytridiomycota</taxon>
        <taxon>Chytridiomycota incertae sedis</taxon>
        <taxon>Chytridiomycetes</taxon>
        <taxon>Chytridiales</taxon>
        <taxon>Chytriomycetaceae</taxon>
        <taxon>Chytriomyces</taxon>
    </lineage>
</organism>
<keyword evidence="1 3" id="KW-0732">Signal</keyword>
<evidence type="ECO:0000313" key="5">
    <source>
        <dbReference type="Proteomes" id="UP000320333"/>
    </source>
</evidence>
<evidence type="ECO:0000256" key="3">
    <source>
        <dbReference type="SAM" id="SignalP"/>
    </source>
</evidence>
<feature type="chain" id="PRO_5021406556" description="RlpA-like protein double-psi beta-barrel domain-containing protein" evidence="3">
    <location>
        <begin position="18"/>
        <end position="390"/>
    </location>
</feature>
<dbReference type="InterPro" id="IPR036908">
    <property type="entry name" value="RlpA-like_sf"/>
</dbReference>
<dbReference type="AlphaFoldDB" id="A0A507FKY8"/>
<protein>
    <recommendedName>
        <fullName evidence="6">RlpA-like protein double-psi beta-barrel domain-containing protein</fullName>
    </recommendedName>
</protein>
<dbReference type="SUPFAM" id="SSF50685">
    <property type="entry name" value="Barwin-like endoglucanases"/>
    <property type="match status" value="1"/>
</dbReference>
<feature type="compositionally biased region" description="Polar residues" evidence="2">
    <location>
        <begin position="161"/>
        <end position="171"/>
    </location>
</feature>
<dbReference type="Gene3D" id="2.40.40.10">
    <property type="entry name" value="RlpA-like domain"/>
    <property type="match status" value="1"/>
</dbReference>